<keyword evidence="2" id="KW-0472">Membrane</keyword>
<organism evidence="3 4">
    <name type="scientific">Lophiotrema nucula</name>
    <dbReference type="NCBI Taxonomy" id="690887"/>
    <lineage>
        <taxon>Eukaryota</taxon>
        <taxon>Fungi</taxon>
        <taxon>Dikarya</taxon>
        <taxon>Ascomycota</taxon>
        <taxon>Pezizomycotina</taxon>
        <taxon>Dothideomycetes</taxon>
        <taxon>Pleosporomycetidae</taxon>
        <taxon>Pleosporales</taxon>
        <taxon>Lophiotremataceae</taxon>
        <taxon>Lophiotrema</taxon>
    </lineage>
</organism>
<protein>
    <submittedName>
        <fullName evidence="3">Uncharacterized protein</fullName>
    </submittedName>
</protein>
<dbReference type="EMBL" id="ML977330">
    <property type="protein sequence ID" value="KAF2112677.1"/>
    <property type="molecule type" value="Genomic_DNA"/>
</dbReference>
<accession>A0A6A5Z1E4</accession>
<keyword evidence="4" id="KW-1185">Reference proteome</keyword>
<keyword evidence="2" id="KW-0812">Transmembrane</keyword>
<evidence type="ECO:0000313" key="3">
    <source>
        <dbReference type="EMBL" id="KAF2112677.1"/>
    </source>
</evidence>
<keyword evidence="2" id="KW-1133">Transmembrane helix</keyword>
<evidence type="ECO:0000256" key="1">
    <source>
        <dbReference type="SAM" id="MobiDB-lite"/>
    </source>
</evidence>
<evidence type="ECO:0000313" key="4">
    <source>
        <dbReference type="Proteomes" id="UP000799770"/>
    </source>
</evidence>
<feature type="compositionally biased region" description="Basic and acidic residues" evidence="1">
    <location>
        <begin position="1"/>
        <end position="10"/>
    </location>
</feature>
<proteinExistence type="predicted"/>
<sequence>MSTRAAENKLKGLKRRSYAYAAPPPPQKPQTQTWPPTHALDSAVDIGSQAFVEAYNSNTAPSKALPRVIFGHEWDKLNPTERQKRLTILKDRNKDLKRDDEIRRFEKWIDVLLVGGVLGLGVQVWIRFF</sequence>
<feature type="region of interest" description="Disordered" evidence="1">
    <location>
        <begin position="1"/>
        <end position="35"/>
    </location>
</feature>
<name>A0A6A5Z1E4_9PLEO</name>
<evidence type="ECO:0000256" key="2">
    <source>
        <dbReference type="SAM" id="Phobius"/>
    </source>
</evidence>
<dbReference type="Proteomes" id="UP000799770">
    <property type="component" value="Unassembled WGS sequence"/>
</dbReference>
<reference evidence="3" key="1">
    <citation type="journal article" date="2020" name="Stud. Mycol.">
        <title>101 Dothideomycetes genomes: a test case for predicting lifestyles and emergence of pathogens.</title>
        <authorList>
            <person name="Haridas S."/>
            <person name="Albert R."/>
            <person name="Binder M."/>
            <person name="Bloem J."/>
            <person name="Labutti K."/>
            <person name="Salamov A."/>
            <person name="Andreopoulos B."/>
            <person name="Baker S."/>
            <person name="Barry K."/>
            <person name="Bills G."/>
            <person name="Bluhm B."/>
            <person name="Cannon C."/>
            <person name="Castanera R."/>
            <person name="Culley D."/>
            <person name="Daum C."/>
            <person name="Ezra D."/>
            <person name="Gonzalez J."/>
            <person name="Henrissat B."/>
            <person name="Kuo A."/>
            <person name="Liang C."/>
            <person name="Lipzen A."/>
            <person name="Lutzoni F."/>
            <person name="Magnuson J."/>
            <person name="Mondo S."/>
            <person name="Nolan M."/>
            <person name="Ohm R."/>
            <person name="Pangilinan J."/>
            <person name="Park H.-J."/>
            <person name="Ramirez L."/>
            <person name="Alfaro M."/>
            <person name="Sun H."/>
            <person name="Tritt A."/>
            <person name="Yoshinaga Y."/>
            <person name="Zwiers L.-H."/>
            <person name="Turgeon B."/>
            <person name="Goodwin S."/>
            <person name="Spatafora J."/>
            <person name="Crous P."/>
            <person name="Grigoriev I."/>
        </authorList>
    </citation>
    <scope>NUCLEOTIDE SEQUENCE</scope>
    <source>
        <strain evidence="3">CBS 627.86</strain>
    </source>
</reference>
<dbReference type="AlphaFoldDB" id="A0A6A5Z1E4"/>
<gene>
    <name evidence="3" type="ORF">BDV96DRAFT_648923</name>
</gene>
<feature type="transmembrane region" description="Helical" evidence="2">
    <location>
        <begin position="108"/>
        <end position="126"/>
    </location>
</feature>